<dbReference type="RefSeq" id="WP_047779975.1">
    <property type="nucleotide sequence ID" value="NZ_FOLW01000001.1"/>
</dbReference>
<name>A0AAJ4W818_9GAMM</name>
<dbReference type="AlphaFoldDB" id="A0AAJ4W818"/>
<keyword evidence="1" id="KW-0732">Signal</keyword>
<reference evidence="3 4" key="1">
    <citation type="submission" date="2016-10" db="EMBL/GenBank/DDBJ databases">
        <authorList>
            <person name="Varghese N."/>
            <person name="Submissions S."/>
        </authorList>
    </citation>
    <scope>NUCLEOTIDE SEQUENCE [LARGE SCALE GENOMIC DNA]</scope>
    <source>
        <strain evidence="3 4">DSM 5563</strain>
    </source>
</reference>
<evidence type="ECO:0000313" key="4">
    <source>
        <dbReference type="Proteomes" id="UP000226420"/>
    </source>
</evidence>
<proteinExistence type="predicted"/>
<sequence>MSSLVLKIIGSAILFLSVCSSTSWASTGSKNHQEYSLNDKLNSLPDLRKYPSGTQRKKAFLNAVVPIIDQQNSQIRQEREWLLKKRASKNWSAQDVVRVQQICNRYRVKCAANPQQIKWNELLKRVDTLPTHLVVAQAATESGWGTSKLAQTNNNLFGMRCGSKACNSKGGVVKGYSAYRSVNDSVSAYLLNMNTHSAYRTLRDSRASIRNQGDTVTADHLVNKLDRYSERGTSYNKYLQKMLDHNEDLIHQVQTASLNAQGESS</sequence>
<evidence type="ECO:0000256" key="1">
    <source>
        <dbReference type="SAM" id="SignalP"/>
    </source>
</evidence>
<feature type="signal peptide" evidence="1">
    <location>
        <begin position="1"/>
        <end position="25"/>
    </location>
</feature>
<dbReference type="EMBL" id="FOLW01000001">
    <property type="protein sequence ID" value="SFC09074.1"/>
    <property type="molecule type" value="Genomic_DNA"/>
</dbReference>
<dbReference type="Proteomes" id="UP000226420">
    <property type="component" value="Unassembled WGS sequence"/>
</dbReference>
<evidence type="ECO:0000259" key="2">
    <source>
        <dbReference type="SMART" id="SM00047"/>
    </source>
</evidence>
<dbReference type="NCBIfam" id="NF007681">
    <property type="entry name" value="PRK10356.1"/>
    <property type="match status" value="1"/>
</dbReference>
<organism evidence="3 4">
    <name type="scientific">Pragia fontium DSM 5563 = ATCC 49100</name>
    <dbReference type="NCBI Taxonomy" id="1122977"/>
    <lineage>
        <taxon>Bacteria</taxon>
        <taxon>Pseudomonadati</taxon>
        <taxon>Pseudomonadota</taxon>
        <taxon>Gammaproteobacteria</taxon>
        <taxon>Enterobacterales</taxon>
        <taxon>Budviciaceae</taxon>
        <taxon>Pragia</taxon>
    </lineage>
</organism>
<dbReference type="PANTHER" id="PTHR40572:SF1">
    <property type="entry name" value="PROTEIN BAX"/>
    <property type="match status" value="1"/>
</dbReference>
<feature type="chain" id="PRO_5042600302" evidence="1">
    <location>
        <begin position="26"/>
        <end position="265"/>
    </location>
</feature>
<dbReference type="SMART" id="SM00047">
    <property type="entry name" value="LYZ2"/>
    <property type="match status" value="1"/>
</dbReference>
<evidence type="ECO:0000313" key="3">
    <source>
        <dbReference type="EMBL" id="SFC09074.1"/>
    </source>
</evidence>
<comment type="caution">
    <text evidence="3">The sequence shown here is derived from an EMBL/GenBank/DDBJ whole genome shotgun (WGS) entry which is preliminary data.</text>
</comment>
<accession>A0AAJ4W818</accession>
<dbReference type="Gene3D" id="1.10.530.10">
    <property type="match status" value="1"/>
</dbReference>
<dbReference type="InterPro" id="IPR053195">
    <property type="entry name" value="Bax-like"/>
</dbReference>
<feature type="domain" description="Mannosyl-glycoprotein endo-beta-N-acetylglucosamidase-like" evidence="2">
    <location>
        <begin position="107"/>
        <end position="236"/>
    </location>
</feature>
<dbReference type="PANTHER" id="PTHR40572">
    <property type="entry name" value="PROTEIN BAX"/>
    <property type="match status" value="1"/>
</dbReference>
<gene>
    <name evidence="3" type="ORF">SAMN02745723_101357</name>
</gene>
<dbReference type="Pfam" id="PF01832">
    <property type="entry name" value="Glucosaminidase"/>
    <property type="match status" value="1"/>
</dbReference>
<dbReference type="GO" id="GO:0004040">
    <property type="term" value="F:amidase activity"/>
    <property type="evidence" value="ECO:0007669"/>
    <property type="project" value="InterPro"/>
</dbReference>
<protein>
    <submittedName>
        <fullName evidence="3">Bax protein</fullName>
    </submittedName>
</protein>
<dbReference type="InterPro" id="IPR002901">
    <property type="entry name" value="MGlyc_endo_b_GlcNAc-like_dom"/>
</dbReference>